<dbReference type="AlphaFoldDB" id="A0A7S1FKQ5"/>
<evidence type="ECO:0000256" key="7">
    <source>
        <dbReference type="ARBA" id="ARBA00023117"/>
    </source>
</evidence>
<gene>
    <name evidence="15" type="ORF">CHYS00102_LOCUS1386</name>
</gene>
<dbReference type="SUPFAM" id="SSF47370">
    <property type="entry name" value="Bromodomain"/>
    <property type="match status" value="1"/>
</dbReference>
<dbReference type="GO" id="GO:0005667">
    <property type="term" value="C:transcription regulator complex"/>
    <property type="evidence" value="ECO:0007669"/>
    <property type="project" value="TreeGrafter"/>
</dbReference>
<comment type="subcellular location">
    <subcellularLocation>
        <location evidence="2">Nucleus</location>
    </subcellularLocation>
</comment>
<dbReference type="Gene3D" id="3.30.40.10">
    <property type="entry name" value="Zinc/RING finger domain, C3HC4 (zinc finger)"/>
    <property type="match status" value="1"/>
</dbReference>
<dbReference type="GO" id="GO:0005634">
    <property type="term" value="C:nucleus"/>
    <property type="evidence" value="ECO:0007669"/>
    <property type="project" value="UniProtKB-SubCell"/>
</dbReference>
<dbReference type="InterPro" id="IPR013178">
    <property type="entry name" value="Histone_AcTrfase_Rtt109/CBP"/>
</dbReference>
<keyword evidence="8" id="KW-0804">Transcription</keyword>
<dbReference type="GO" id="GO:0031490">
    <property type="term" value="F:chromatin DNA binding"/>
    <property type="evidence" value="ECO:0007669"/>
    <property type="project" value="TreeGrafter"/>
</dbReference>
<dbReference type="InterPro" id="IPR031162">
    <property type="entry name" value="CBP_P300_HAT"/>
</dbReference>
<name>A0A7S1FKQ5_9STRA</name>
<accession>A0A7S1FKQ5</accession>
<evidence type="ECO:0000256" key="6">
    <source>
        <dbReference type="ARBA" id="ARBA00023015"/>
    </source>
</evidence>
<dbReference type="InterPro" id="IPR001487">
    <property type="entry name" value="Bromodomain"/>
</dbReference>
<dbReference type="EC" id="2.3.1.48" evidence="3"/>
<keyword evidence="6" id="KW-0805">Transcription regulation</keyword>
<evidence type="ECO:0000256" key="4">
    <source>
        <dbReference type="ARBA" id="ARBA00022679"/>
    </source>
</evidence>
<dbReference type="Pfam" id="PF08214">
    <property type="entry name" value="HAT_KAT11"/>
    <property type="match status" value="1"/>
</dbReference>
<feature type="compositionally biased region" description="Basic residues" evidence="12">
    <location>
        <begin position="174"/>
        <end position="187"/>
    </location>
</feature>
<feature type="domain" description="Bromo" evidence="13">
    <location>
        <begin position="489"/>
        <end position="561"/>
    </location>
</feature>
<evidence type="ECO:0000256" key="2">
    <source>
        <dbReference type="ARBA" id="ARBA00004123"/>
    </source>
</evidence>
<evidence type="ECO:0000259" key="13">
    <source>
        <dbReference type="PROSITE" id="PS50014"/>
    </source>
</evidence>
<protein>
    <recommendedName>
        <fullName evidence="3">histone acetyltransferase</fullName>
        <ecNumber evidence="3">2.3.1.48</ecNumber>
    </recommendedName>
</protein>
<dbReference type="SMART" id="SM00297">
    <property type="entry name" value="BROMO"/>
    <property type="match status" value="1"/>
</dbReference>
<evidence type="ECO:0000313" key="15">
    <source>
        <dbReference type="EMBL" id="CAD8874223.1"/>
    </source>
</evidence>
<dbReference type="SUPFAM" id="SSF57903">
    <property type="entry name" value="FYVE/PHD zinc finger"/>
    <property type="match status" value="1"/>
</dbReference>
<dbReference type="InterPro" id="IPR013083">
    <property type="entry name" value="Znf_RING/FYVE/PHD"/>
</dbReference>
<comment type="catalytic activity">
    <reaction evidence="10">
        <text>L-lysyl-[protein] + acetyl-CoA = N(6)-acetyl-L-lysyl-[protein] + CoA + H(+)</text>
        <dbReference type="Rhea" id="RHEA:45948"/>
        <dbReference type="Rhea" id="RHEA-COMP:9752"/>
        <dbReference type="Rhea" id="RHEA-COMP:10731"/>
        <dbReference type="ChEBI" id="CHEBI:15378"/>
        <dbReference type="ChEBI" id="CHEBI:29969"/>
        <dbReference type="ChEBI" id="CHEBI:57287"/>
        <dbReference type="ChEBI" id="CHEBI:57288"/>
        <dbReference type="ChEBI" id="CHEBI:61930"/>
        <dbReference type="EC" id="2.3.1.48"/>
    </reaction>
</comment>
<dbReference type="GO" id="GO:0045944">
    <property type="term" value="P:positive regulation of transcription by RNA polymerase II"/>
    <property type="evidence" value="ECO:0007669"/>
    <property type="project" value="TreeGrafter"/>
</dbReference>
<keyword evidence="4" id="KW-0808">Transferase</keyword>
<evidence type="ECO:0000256" key="10">
    <source>
        <dbReference type="ARBA" id="ARBA00048017"/>
    </source>
</evidence>
<dbReference type="GO" id="GO:0000123">
    <property type="term" value="C:histone acetyltransferase complex"/>
    <property type="evidence" value="ECO:0007669"/>
    <property type="project" value="TreeGrafter"/>
</dbReference>
<dbReference type="PROSITE" id="PS51727">
    <property type="entry name" value="CBP_P300_HAT"/>
    <property type="match status" value="1"/>
</dbReference>
<dbReference type="PANTHER" id="PTHR13808">
    <property type="entry name" value="CBP/P300-RELATED"/>
    <property type="match status" value="1"/>
</dbReference>
<dbReference type="GO" id="GO:0004402">
    <property type="term" value="F:histone acetyltransferase activity"/>
    <property type="evidence" value="ECO:0007669"/>
    <property type="project" value="InterPro"/>
</dbReference>
<feature type="region of interest" description="Disordered" evidence="12">
    <location>
        <begin position="627"/>
        <end position="702"/>
    </location>
</feature>
<dbReference type="InterPro" id="IPR011011">
    <property type="entry name" value="Znf_FYVE_PHD"/>
</dbReference>
<dbReference type="Gene3D" id="1.20.920.10">
    <property type="entry name" value="Bromodomain-like"/>
    <property type="match status" value="1"/>
</dbReference>
<evidence type="ECO:0000256" key="8">
    <source>
        <dbReference type="ARBA" id="ARBA00023163"/>
    </source>
</evidence>
<proteinExistence type="predicted"/>
<dbReference type="PANTHER" id="PTHR13808:SF1">
    <property type="entry name" value="HISTONE ACETYLTRANSFERASE"/>
    <property type="match status" value="1"/>
</dbReference>
<evidence type="ECO:0000256" key="9">
    <source>
        <dbReference type="ARBA" id="ARBA00023242"/>
    </source>
</evidence>
<dbReference type="PROSITE" id="PS50014">
    <property type="entry name" value="BROMODOMAIN_2"/>
    <property type="match status" value="1"/>
</dbReference>
<dbReference type="SMART" id="SM01250">
    <property type="entry name" value="KAT11"/>
    <property type="match status" value="1"/>
</dbReference>
<evidence type="ECO:0000256" key="11">
    <source>
        <dbReference type="PROSITE-ProRule" id="PRU00035"/>
    </source>
</evidence>
<comment type="function">
    <text evidence="1">Acetyltransferase enzyme. Acetylates histones, giving a specific tag for transcriptional activation.</text>
</comment>
<feature type="domain" description="CBP/p300-type HAT" evidence="14">
    <location>
        <begin position="205"/>
        <end position="854"/>
    </location>
</feature>
<sequence length="916" mass="105324">MQQTQTNRTRTQYCELCHTCHLQLEPCLIICHGTCNQKIKRGADYFVASDSSRVFCKKCYSNLNSLLPDQFHVDKENTNYTNNQKNQKKKRKIYYKRDLLKRKYEEEIPENWVSCTKCHKRMHHICALHNRFLMKDEDYVCPMCHCEAHVQVPNIFQKNHPNPFRTPTTQTPPHPHHPHHPHTHSRYTYKSGQAAPDPITTSVPFHTSNDLPTCALSRFIEGKIRLRMRELGFGGGPEKSISIRVVSETTCSYQVPEVIRRHYELYQNDTISGRTYAVPEKIRYTSKAILMFQTIDYVDVCLFCMYVHEYDTPHVPGDKRIYIAYLDSVDHFRPKPCRTPVYQEILVAYLAYARADGFVQAHIWSCPPLKGNNFIFWTHPNYQKTPNQERLTHWYEQVLARAIETGTVTAVKSLYDAIFKQNPQLDPSRPSVCPPIMEGDFWIDETQRVHHASLKRHLKNGSKKKSAAAEVDDRSTAVQIGNFLKNKVMEHPSAIPFNRPVNTVALKLFDYFDVIKRPMDLGTVQVRCLLGEFDTLLDVICDVKLVFDNARRYNPPGHIVHTMAVELEAFFIAGLQELLQEWKAKCGLTHTTLHTVQDFHSINLRLGQSIADQLQILVSPFTDHSPPSPTVAKIPLSPPPVTKRPAETLPLIRTNVVPSVRTATPSPTAAAPLRPPSALSRTPRPPLTTKPSRKVTGKRKVPRKTVTKLNLMHDGAAAVAQHMLGEEIFITSHKKKAKLDLPVAKLYSSLKRGSWLGEEVGAAVRKMRSNFFLCDLRPKGEPRMEEEEAKLGSFQEYVGDLERERRYYKPRCGVMDMRQNFLELSQHHHYQFDTLRRAKYSSVMLLHHLLNPTNSSLVCKCTTCAKPIGEVWWHDTKNPNDNICLDCYEEIPSARKDNFTPHRNYSLQFKFENGDV</sequence>
<evidence type="ECO:0000256" key="5">
    <source>
        <dbReference type="ARBA" id="ARBA00022853"/>
    </source>
</evidence>
<organism evidence="15">
    <name type="scientific">Corethron hystrix</name>
    <dbReference type="NCBI Taxonomy" id="216773"/>
    <lineage>
        <taxon>Eukaryota</taxon>
        <taxon>Sar</taxon>
        <taxon>Stramenopiles</taxon>
        <taxon>Ochrophyta</taxon>
        <taxon>Bacillariophyta</taxon>
        <taxon>Coscinodiscophyceae</taxon>
        <taxon>Corethrophycidae</taxon>
        <taxon>Corethrales</taxon>
        <taxon>Corethraceae</taxon>
        <taxon>Corethron</taxon>
    </lineage>
</organism>
<evidence type="ECO:0000256" key="3">
    <source>
        <dbReference type="ARBA" id="ARBA00013184"/>
    </source>
</evidence>
<evidence type="ECO:0000256" key="1">
    <source>
        <dbReference type="ARBA" id="ARBA00002581"/>
    </source>
</evidence>
<feature type="compositionally biased region" description="Basic residues" evidence="12">
    <location>
        <begin position="691"/>
        <end position="702"/>
    </location>
</feature>
<keyword evidence="5" id="KW-0156">Chromatin regulator</keyword>
<dbReference type="EMBL" id="HBFR01002154">
    <property type="protein sequence ID" value="CAD8874223.1"/>
    <property type="molecule type" value="Transcribed_RNA"/>
</dbReference>
<dbReference type="InterPro" id="IPR036427">
    <property type="entry name" value="Bromodomain-like_sf"/>
</dbReference>
<keyword evidence="7 11" id="KW-0103">Bromodomain</keyword>
<dbReference type="GO" id="GO:0003713">
    <property type="term" value="F:transcription coactivator activity"/>
    <property type="evidence" value="ECO:0007669"/>
    <property type="project" value="TreeGrafter"/>
</dbReference>
<dbReference type="PRINTS" id="PR00503">
    <property type="entry name" value="BROMODOMAIN"/>
</dbReference>
<reference evidence="15" key="1">
    <citation type="submission" date="2021-01" db="EMBL/GenBank/DDBJ databases">
        <authorList>
            <person name="Corre E."/>
            <person name="Pelletier E."/>
            <person name="Niang G."/>
            <person name="Scheremetjew M."/>
            <person name="Finn R."/>
            <person name="Kale V."/>
            <person name="Holt S."/>
            <person name="Cochrane G."/>
            <person name="Meng A."/>
            <person name="Brown T."/>
            <person name="Cohen L."/>
        </authorList>
    </citation>
    <scope>NUCLEOTIDE SEQUENCE</scope>
    <source>
        <strain evidence="15">308</strain>
    </source>
</reference>
<evidence type="ECO:0000259" key="14">
    <source>
        <dbReference type="PROSITE" id="PS51727"/>
    </source>
</evidence>
<feature type="region of interest" description="Disordered" evidence="12">
    <location>
        <begin position="158"/>
        <end position="193"/>
    </location>
</feature>
<evidence type="ECO:0000256" key="12">
    <source>
        <dbReference type="SAM" id="MobiDB-lite"/>
    </source>
</evidence>
<dbReference type="Pfam" id="PF00439">
    <property type="entry name" value="Bromodomain"/>
    <property type="match status" value="1"/>
</dbReference>
<keyword evidence="9" id="KW-0539">Nucleus</keyword>
<feature type="compositionally biased region" description="Low complexity" evidence="12">
    <location>
        <begin position="656"/>
        <end position="681"/>
    </location>
</feature>